<evidence type="ECO:0000313" key="2">
    <source>
        <dbReference type="EMBL" id="RHN47679.1"/>
    </source>
</evidence>
<dbReference type="AlphaFoldDB" id="A0A396H2X4"/>
<reference evidence="3" key="1">
    <citation type="journal article" date="2018" name="Nat. Plants">
        <title>Whole-genome landscape of Medicago truncatula symbiotic genes.</title>
        <authorList>
            <person name="Pecrix Y."/>
            <person name="Staton S.E."/>
            <person name="Sallet E."/>
            <person name="Lelandais-Briere C."/>
            <person name="Moreau S."/>
            <person name="Carrere S."/>
            <person name="Blein T."/>
            <person name="Jardinaud M.F."/>
            <person name="Latrasse D."/>
            <person name="Zouine M."/>
            <person name="Zahm M."/>
            <person name="Kreplak J."/>
            <person name="Mayjonade B."/>
            <person name="Satge C."/>
            <person name="Perez M."/>
            <person name="Cauet S."/>
            <person name="Marande W."/>
            <person name="Chantry-Darmon C."/>
            <person name="Lopez-Roques C."/>
            <person name="Bouchez O."/>
            <person name="Berard A."/>
            <person name="Debelle F."/>
            <person name="Munos S."/>
            <person name="Bendahmane A."/>
            <person name="Berges H."/>
            <person name="Niebel A."/>
            <person name="Buitink J."/>
            <person name="Frugier F."/>
            <person name="Benhamed M."/>
            <person name="Crespi M."/>
            <person name="Gouzy J."/>
            <person name="Gamas P."/>
        </authorList>
    </citation>
    <scope>NUCLEOTIDE SEQUENCE [LARGE SCALE GENOMIC DNA]</scope>
    <source>
        <strain evidence="3">cv. Jemalong A17</strain>
    </source>
</reference>
<evidence type="ECO:0000313" key="3">
    <source>
        <dbReference type="Proteomes" id="UP000265566"/>
    </source>
</evidence>
<gene>
    <name evidence="2" type="ORF">MtrunA17_Chr7g0255571</name>
</gene>
<proteinExistence type="predicted"/>
<keyword evidence="1" id="KW-0472">Membrane</keyword>
<keyword evidence="1" id="KW-0812">Transmembrane</keyword>
<dbReference type="Proteomes" id="UP000265566">
    <property type="component" value="Chromosome 7"/>
</dbReference>
<evidence type="ECO:0000256" key="1">
    <source>
        <dbReference type="SAM" id="Phobius"/>
    </source>
</evidence>
<accession>A0A396H2X4</accession>
<evidence type="ECO:0008006" key="4">
    <source>
        <dbReference type="Google" id="ProtNLM"/>
    </source>
</evidence>
<sequence length="51" mass="5741">MSGFFLKPVATLDDYLANVVPLFGGFLSILGVFEVSYMFSFPPNIKFFSRL</sequence>
<keyword evidence="1" id="KW-1133">Transmembrane helix</keyword>
<comment type="caution">
    <text evidence="2">The sequence shown here is derived from an EMBL/GenBank/DDBJ whole genome shotgun (WGS) entry which is preliminary data.</text>
</comment>
<feature type="transmembrane region" description="Helical" evidence="1">
    <location>
        <begin position="20"/>
        <end position="41"/>
    </location>
</feature>
<name>A0A396H2X4_MEDTR</name>
<dbReference type="EMBL" id="PSQE01000007">
    <property type="protein sequence ID" value="RHN47679.1"/>
    <property type="molecule type" value="Genomic_DNA"/>
</dbReference>
<organism evidence="2 3">
    <name type="scientific">Medicago truncatula</name>
    <name type="common">Barrel medic</name>
    <name type="synonym">Medicago tribuloides</name>
    <dbReference type="NCBI Taxonomy" id="3880"/>
    <lineage>
        <taxon>Eukaryota</taxon>
        <taxon>Viridiplantae</taxon>
        <taxon>Streptophyta</taxon>
        <taxon>Embryophyta</taxon>
        <taxon>Tracheophyta</taxon>
        <taxon>Spermatophyta</taxon>
        <taxon>Magnoliopsida</taxon>
        <taxon>eudicotyledons</taxon>
        <taxon>Gunneridae</taxon>
        <taxon>Pentapetalae</taxon>
        <taxon>rosids</taxon>
        <taxon>fabids</taxon>
        <taxon>Fabales</taxon>
        <taxon>Fabaceae</taxon>
        <taxon>Papilionoideae</taxon>
        <taxon>50 kb inversion clade</taxon>
        <taxon>NPAAA clade</taxon>
        <taxon>Hologalegina</taxon>
        <taxon>IRL clade</taxon>
        <taxon>Trifolieae</taxon>
        <taxon>Medicago</taxon>
    </lineage>
</organism>
<dbReference type="Gramene" id="rna42304">
    <property type="protein sequence ID" value="RHN47679.1"/>
    <property type="gene ID" value="gene42304"/>
</dbReference>
<protein>
    <recommendedName>
        <fullName evidence="4">Transmembrane protein</fullName>
    </recommendedName>
</protein>